<evidence type="ECO:0008006" key="11">
    <source>
        <dbReference type="Google" id="ProtNLM"/>
    </source>
</evidence>
<evidence type="ECO:0000259" key="7">
    <source>
        <dbReference type="Pfam" id="PF03828"/>
    </source>
</evidence>
<dbReference type="HOGENOM" id="CLU_050116_0_0_1"/>
<evidence type="ECO:0000256" key="5">
    <source>
        <dbReference type="ARBA" id="ARBA00022842"/>
    </source>
</evidence>
<dbReference type="Gene3D" id="3.30.460.10">
    <property type="entry name" value="Beta Polymerase, domain 2"/>
    <property type="match status" value="1"/>
</dbReference>
<dbReference type="InParanoid" id="G0PC33"/>
<dbReference type="Pfam" id="PF03828">
    <property type="entry name" value="PAP_assoc"/>
    <property type="match status" value="1"/>
</dbReference>
<evidence type="ECO:0000313" key="10">
    <source>
        <dbReference type="Proteomes" id="UP000008068"/>
    </source>
</evidence>
<evidence type="ECO:0000256" key="4">
    <source>
        <dbReference type="ARBA" id="ARBA00022723"/>
    </source>
</evidence>
<dbReference type="eggNOG" id="KOG2277">
    <property type="taxonomic scope" value="Eukaryota"/>
</dbReference>
<comment type="cofactor">
    <cofactor evidence="1">
        <name>Mn(2+)</name>
        <dbReference type="ChEBI" id="CHEBI:29035"/>
    </cofactor>
</comment>
<dbReference type="AlphaFoldDB" id="G0PC33"/>
<protein>
    <recommendedName>
        <fullName evidence="11">Polymerase nucleotidyl transferase domain-containing protein</fullName>
    </recommendedName>
</protein>
<evidence type="ECO:0000313" key="9">
    <source>
        <dbReference type="EMBL" id="EGT50902.1"/>
    </source>
</evidence>
<dbReference type="GO" id="GO:1990817">
    <property type="term" value="F:poly(A) RNA polymerase activity"/>
    <property type="evidence" value="ECO:0007669"/>
    <property type="project" value="UniProtKB-ARBA"/>
</dbReference>
<feature type="transmembrane region" description="Helical" evidence="6">
    <location>
        <begin position="159"/>
        <end position="180"/>
    </location>
</feature>
<dbReference type="InterPro" id="IPR043519">
    <property type="entry name" value="NT_sf"/>
</dbReference>
<dbReference type="SUPFAM" id="SSF81631">
    <property type="entry name" value="PAP/OAS1 substrate-binding domain"/>
    <property type="match status" value="1"/>
</dbReference>
<dbReference type="SUPFAM" id="SSF81301">
    <property type="entry name" value="Nucleotidyltransferase"/>
    <property type="match status" value="1"/>
</dbReference>
<keyword evidence="6" id="KW-1133">Transmembrane helix</keyword>
<keyword evidence="6" id="KW-0472">Membrane</keyword>
<evidence type="ECO:0000256" key="3">
    <source>
        <dbReference type="ARBA" id="ARBA00022679"/>
    </source>
</evidence>
<feature type="domain" description="PAP-associated" evidence="7">
    <location>
        <begin position="224"/>
        <end position="259"/>
    </location>
</feature>
<dbReference type="GO" id="GO:0046872">
    <property type="term" value="F:metal ion binding"/>
    <property type="evidence" value="ECO:0007669"/>
    <property type="project" value="UniProtKB-KW"/>
</dbReference>
<dbReference type="STRING" id="135651.G0PC33"/>
<dbReference type="Proteomes" id="UP000008068">
    <property type="component" value="Unassembled WGS sequence"/>
</dbReference>
<organism evidence="10">
    <name type="scientific">Caenorhabditis brenneri</name>
    <name type="common">Nematode worm</name>
    <dbReference type="NCBI Taxonomy" id="135651"/>
    <lineage>
        <taxon>Eukaryota</taxon>
        <taxon>Metazoa</taxon>
        <taxon>Ecdysozoa</taxon>
        <taxon>Nematoda</taxon>
        <taxon>Chromadorea</taxon>
        <taxon>Rhabditida</taxon>
        <taxon>Rhabditina</taxon>
        <taxon>Rhabditomorpha</taxon>
        <taxon>Rhabditoidea</taxon>
        <taxon>Rhabditidae</taxon>
        <taxon>Peloderinae</taxon>
        <taxon>Caenorhabditis</taxon>
    </lineage>
</organism>
<keyword evidence="3" id="KW-0808">Transferase</keyword>
<reference evidence="10" key="1">
    <citation type="submission" date="2011-07" db="EMBL/GenBank/DDBJ databases">
        <authorList>
            <consortium name="Caenorhabditis brenneri Sequencing and Analysis Consortium"/>
            <person name="Wilson R.K."/>
        </authorList>
    </citation>
    <scope>NUCLEOTIDE SEQUENCE [LARGE SCALE GENOMIC DNA]</scope>
    <source>
        <strain evidence="10">PB2801</strain>
    </source>
</reference>
<accession>G0PC33</accession>
<dbReference type="PANTHER" id="PTHR12271">
    <property type="entry name" value="POLY A POLYMERASE CID PAP -RELATED"/>
    <property type="match status" value="1"/>
</dbReference>
<proteinExistence type="predicted"/>
<sequence length="262" mass="30938">MSDHFEKLRQPQEEFERKMELCYQLKNIISKHNPTWLFNVVPTGSTVTGLATKDSDLDVAIHIPQAAKIVQEKYPEHHESSKIILWREMQLEILQIVRLILEKDEQIRYRINWEKGVQLVQAQIQILKIETTDRIECDISVVMEPFLSSMHNSFMIRHFVHYALVLLVIHFLQCGTYPPILPNLAKLYRNDNFIAMSDREYPEVLDFGASLPRALPEIHLNRASVAQLFLEFLHYYLRFDFQLNYISMRDATVLKRSVFKNH</sequence>
<dbReference type="InterPro" id="IPR054708">
    <property type="entry name" value="MTPAP-like_central"/>
</dbReference>
<keyword evidence="6" id="KW-0812">Transmembrane</keyword>
<evidence type="ECO:0000259" key="8">
    <source>
        <dbReference type="Pfam" id="PF22600"/>
    </source>
</evidence>
<dbReference type="GO" id="GO:0031123">
    <property type="term" value="P:RNA 3'-end processing"/>
    <property type="evidence" value="ECO:0007669"/>
    <property type="project" value="TreeGrafter"/>
</dbReference>
<keyword evidence="5" id="KW-0460">Magnesium</keyword>
<dbReference type="OrthoDB" id="2274644at2759"/>
<evidence type="ECO:0000256" key="1">
    <source>
        <dbReference type="ARBA" id="ARBA00001936"/>
    </source>
</evidence>
<keyword evidence="10" id="KW-1185">Reference proteome</keyword>
<comment type="cofactor">
    <cofactor evidence="2">
        <name>Mg(2+)</name>
        <dbReference type="ChEBI" id="CHEBI:18420"/>
    </cofactor>
</comment>
<dbReference type="GO" id="GO:0050265">
    <property type="term" value="F:RNA uridylyltransferase activity"/>
    <property type="evidence" value="ECO:0007669"/>
    <property type="project" value="TreeGrafter"/>
</dbReference>
<name>G0PC33_CAEBE</name>
<dbReference type="PANTHER" id="PTHR12271:SF128">
    <property type="entry name" value="PAP-ASSOCIATED DOMAIN-CONTAINING PROTEIN"/>
    <property type="match status" value="1"/>
</dbReference>
<keyword evidence="4" id="KW-0479">Metal-binding</keyword>
<dbReference type="InterPro" id="IPR002058">
    <property type="entry name" value="PAP_assoc"/>
</dbReference>
<dbReference type="EMBL" id="GL380228">
    <property type="protein sequence ID" value="EGT50902.1"/>
    <property type="molecule type" value="Genomic_DNA"/>
</dbReference>
<dbReference type="FunCoup" id="G0PC33">
    <property type="interactions" value="1659"/>
</dbReference>
<feature type="domain" description="Poly(A) RNA polymerase mitochondrial-like central palm" evidence="8">
    <location>
        <begin position="1"/>
        <end position="158"/>
    </location>
</feature>
<dbReference type="Pfam" id="PF22600">
    <property type="entry name" value="MTPAP-like_central"/>
    <property type="match status" value="1"/>
</dbReference>
<evidence type="ECO:0000256" key="2">
    <source>
        <dbReference type="ARBA" id="ARBA00001946"/>
    </source>
</evidence>
<dbReference type="Gene3D" id="1.10.1410.10">
    <property type="match status" value="1"/>
</dbReference>
<gene>
    <name evidence="9" type="ORF">CAEBREN_29920</name>
</gene>
<evidence type="ECO:0000256" key="6">
    <source>
        <dbReference type="SAM" id="Phobius"/>
    </source>
</evidence>